<dbReference type="Proteomes" id="UP001499987">
    <property type="component" value="Unassembled WGS sequence"/>
</dbReference>
<dbReference type="EMBL" id="BAAALD010000011">
    <property type="protein sequence ID" value="GAA1076265.1"/>
    <property type="molecule type" value="Genomic_DNA"/>
</dbReference>
<sequence length="149" mass="16359">MTLDYKIVVDCADPHRQAAFWGEALGYLVEDNSPVVERLITGGMLPAEAWTVVDGRKAFKAMAAVRHPEDPFDPATGIGHGRRLLFQAVPEAKTVKNRLHLDLHAGPERREAEVDRLVALGATVLARIDEPGTRHVTLADPEGNEFCVQ</sequence>
<protein>
    <submittedName>
        <fullName evidence="2">VOC family protein</fullName>
    </submittedName>
</protein>
<evidence type="ECO:0000313" key="3">
    <source>
        <dbReference type="Proteomes" id="UP001499987"/>
    </source>
</evidence>
<proteinExistence type="predicted"/>
<dbReference type="SUPFAM" id="SSF54593">
    <property type="entry name" value="Glyoxalase/Bleomycin resistance protein/Dihydroxybiphenyl dioxygenase"/>
    <property type="match status" value="1"/>
</dbReference>
<dbReference type="RefSeq" id="WP_344622897.1">
    <property type="nucleotide sequence ID" value="NZ_BAAALD010000011.1"/>
</dbReference>
<dbReference type="InterPro" id="IPR029068">
    <property type="entry name" value="Glyas_Bleomycin-R_OHBP_Dase"/>
</dbReference>
<dbReference type="PANTHER" id="PTHR35908:SF1">
    <property type="entry name" value="CONSERVED PROTEIN"/>
    <property type="match status" value="1"/>
</dbReference>
<evidence type="ECO:0000259" key="1">
    <source>
        <dbReference type="Pfam" id="PF18029"/>
    </source>
</evidence>
<dbReference type="PANTHER" id="PTHR35908">
    <property type="entry name" value="HYPOTHETICAL FUSION PROTEIN"/>
    <property type="match status" value="1"/>
</dbReference>
<feature type="domain" description="Glyoxalase-like" evidence="1">
    <location>
        <begin position="7"/>
        <end position="148"/>
    </location>
</feature>
<comment type="caution">
    <text evidence="2">The sequence shown here is derived from an EMBL/GenBank/DDBJ whole genome shotgun (WGS) entry which is preliminary data.</text>
</comment>
<dbReference type="InterPro" id="IPR041581">
    <property type="entry name" value="Glyoxalase_6"/>
</dbReference>
<dbReference type="Pfam" id="PF18029">
    <property type="entry name" value="Glyoxalase_6"/>
    <property type="match status" value="1"/>
</dbReference>
<organism evidence="2 3">
    <name type="scientific">Kitasatospora arboriphila</name>
    <dbReference type="NCBI Taxonomy" id="258052"/>
    <lineage>
        <taxon>Bacteria</taxon>
        <taxon>Bacillati</taxon>
        <taxon>Actinomycetota</taxon>
        <taxon>Actinomycetes</taxon>
        <taxon>Kitasatosporales</taxon>
        <taxon>Streptomycetaceae</taxon>
        <taxon>Kitasatospora</taxon>
    </lineage>
</organism>
<dbReference type="Gene3D" id="3.10.180.10">
    <property type="entry name" value="2,3-Dihydroxybiphenyl 1,2-Dioxygenase, domain 1"/>
    <property type="match status" value="1"/>
</dbReference>
<keyword evidence="3" id="KW-1185">Reference proteome</keyword>
<name>A0ABN1TEG8_9ACTN</name>
<accession>A0ABN1TEG8</accession>
<evidence type="ECO:0000313" key="2">
    <source>
        <dbReference type="EMBL" id="GAA1076265.1"/>
    </source>
</evidence>
<gene>
    <name evidence="2" type="ORF">GCM10009663_17170</name>
</gene>
<reference evidence="2 3" key="1">
    <citation type="journal article" date="2019" name="Int. J. Syst. Evol. Microbiol.">
        <title>The Global Catalogue of Microorganisms (GCM) 10K type strain sequencing project: providing services to taxonomists for standard genome sequencing and annotation.</title>
        <authorList>
            <consortium name="The Broad Institute Genomics Platform"/>
            <consortium name="The Broad Institute Genome Sequencing Center for Infectious Disease"/>
            <person name="Wu L."/>
            <person name="Ma J."/>
        </authorList>
    </citation>
    <scope>NUCLEOTIDE SEQUENCE [LARGE SCALE GENOMIC DNA]</scope>
    <source>
        <strain evidence="2 3">JCM 13002</strain>
    </source>
</reference>